<evidence type="ECO:0000313" key="2">
    <source>
        <dbReference type="Proteomes" id="UP000187209"/>
    </source>
</evidence>
<dbReference type="SUPFAM" id="SSF57850">
    <property type="entry name" value="RING/U-box"/>
    <property type="match status" value="1"/>
</dbReference>
<name>A0A1R2B9C2_9CILI</name>
<gene>
    <name evidence="1" type="ORF">SteCoe_27953</name>
</gene>
<dbReference type="Proteomes" id="UP000187209">
    <property type="component" value="Unassembled WGS sequence"/>
</dbReference>
<evidence type="ECO:0008006" key="3">
    <source>
        <dbReference type="Google" id="ProtNLM"/>
    </source>
</evidence>
<dbReference type="EMBL" id="MPUH01000827">
    <property type="protein sequence ID" value="OMJ73364.1"/>
    <property type="molecule type" value="Genomic_DNA"/>
</dbReference>
<proteinExistence type="predicted"/>
<dbReference type="InterPro" id="IPR013083">
    <property type="entry name" value="Znf_RING/FYVE/PHD"/>
</dbReference>
<sequence length="197" mass="22577">MLSPFRSRIEKKAAGYPLERFLSTPRSDFLCVLCGMVVREPLECGSCGRLFCLLCLFCKERNLGENFDLHCPNCGPKILPRAPSKILIRILNEQKMHCKYKDNGCLEKVSFGKVTIHEAGCLFQEMTCKNHRFCNKTGLAKDFIQVNYSEISKEGYVCSKICKKLLKFEKNLANNKKNAALKQYFKALQKINTFQNN</sequence>
<evidence type="ECO:0000313" key="1">
    <source>
        <dbReference type="EMBL" id="OMJ73364.1"/>
    </source>
</evidence>
<dbReference type="Gene3D" id="3.30.40.10">
    <property type="entry name" value="Zinc/RING finger domain, C3HC4 (zinc finger)"/>
    <property type="match status" value="1"/>
</dbReference>
<organism evidence="1 2">
    <name type="scientific">Stentor coeruleus</name>
    <dbReference type="NCBI Taxonomy" id="5963"/>
    <lineage>
        <taxon>Eukaryota</taxon>
        <taxon>Sar</taxon>
        <taxon>Alveolata</taxon>
        <taxon>Ciliophora</taxon>
        <taxon>Postciliodesmatophora</taxon>
        <taxon>Heterotrichea</taxon>
        <taxon>Heterotrichida</taxon>
        <taxon>Stentoridae</taxon>
        <taxon>Stentor</taxon>
    </lineage>
</organism>
<keyword evidence="2" id="KW-1185">Reference proteome</keyword>
<protein>
    <recommendedName>
        <fullName evidence="3">RING-type domain-containing protein</fullName>
    </recommendedName>
</protein>
<dbReference type="OrthoDB" id="4788989at2759"/>
<comment type="caution">
    <text evidence="1">The sequence shown here is derived from an EMBL/GenBank/DDBJ whole genome shotgun (WGS) entry which is preliminary data.</text>
</comment>
<dbReference type="AlphaFoldDB" id="A0A1R2B9C2"/>
<reference evidence="1 2" key="1">
    <citation type="submission" date="2016-11" db="EMBL/GenBank/DDBJ databases">
        <title>The macronuclear genome of Stentor coeruleus: a giant cell with tiny introns.</title>
        <authorList>
            <person name="Slabodnick M."/>
            <person name="Ruby J.G."/>
            <person name="Reiff S.B."/>
            <person name="Swart E.C."/>
            <person name="Gosai S."/>
            <person name="Prabakaran S."/>
            <person name="Witkowska E."/>
            <person name="Larue G.E."/>
            <person name="Fisher S."/>
            <person name="Freeman R.M."/>
            <person name="Gunawardena J."/>
            <person name="Chu W."/>
            <person name="Stover N.A."/>
            <person name="Gregory B.D."/>
            <person name="Nowacki M."/>
            <person name="Derisi J."/>
            <person name="Roy S.W."/>
            <person name="Marshall W.F."/>
            <person name="Sood P."/>
        </authorList>
    </citation>
    <scope>NUCLEOTIDE SEQUENCE [LARGE SCALE GENOMIC DNA]</scope>
    <source>
        <strain evidence="1">WM001</strain>
    </source>
</reference>
<accession>A0A1R2B9C2</accession>
<dbReference type="SUPFAM" id="SSF49599">
    <property type="entry name" value="TRAF domain-like"/>
    <property type="match status" value="1"/>
</dbReference>